<sequence>MPYKQIMKDLVEKVPGATGAIVLDWEGEAVQEYCYCEPYEIRFVAAHQGLVLSQLRELQQTGQGGAIEEVVVTSSDRSLITGCINQDYSLMLSIDRSCPVALALHHFRTTITVLRKEI</sequence>
<gene>
    <name evidence="2" type="ORF">KJB30_03230</name>
</gene>
<comment type="caution">
    <text evidence="2">The sequence shown here is derived from an EMBL/GenBank/DDBJ whole genome shotgun (WGS) entry which is preliminary data.</text>
</comment>
<feature type="domain" description="Roadblock/LAMTOR2" evidence="1">
    <location>
        <begin position="4"/>
        <end position="94"/>
    </location>
</feature>
<reference evidence="2 3" key="1">
    <citation type="submission" date="2021-05" db="EMBL/GenBank/DDBJ databases">
        <title>The draft genome of Geobacter chapellei DSM 13688.</title>
        <authorList>
            <person name="Xu Z."/>
            <person name="Masuda Y."/>
            <person name="Itoh H."/>
            <person name="Senoo K."/>
        </authorList>
    </citation>
    <scope>NUCLEOTIDE SEQUENCE [LARGE SCALE GENOMIC DNA]</scope>
    <source>
        <strain evidence="2 3">DSM 13688</strain>
    </source>
</reference>
<dbReference type="SUPFAM" id="SSF103196">
    <property type="entry name" value="Roadblock/LC7 domain"/>
    <property type="match status" value="1"/>
</dbReference>
<dbReference type="InterPro" id="IPR004942">
    <property type="entry name" value="Roadblock/LAMTOR2_dom"/>
</dbReference>
<dbReference type="Proteomes" id="UP000784128">
    <property type="component" value="Unassembled WGS sequence"/>
</dbReference>
<organism evidence="2 3">
    <name type="scientific">Pelotalea chapellei</name>
    <dbReference type="NCBI Taxonomy" id="44671"/>
    <lineage>
        <taxon>Bacteria</taxon>
        <taxon>Pseudomonadati</taxon>
        <taxon>Thermodesulfobacteriota</taxon>
        <taxon>Desulfuromonadia</taxon>
        <taxon>Geobacterales</taxon>
        <taxon>Geobacteraceae</taxon>
        <taxon>Pelotalea</taxon>
    </lineage>
</organism>
<dbReference type="EMBL" id="JAHDYS010000002">
    <property type="protein sequence ID" value="MBT1070786.1"/>
    <property type="molecule type" value="Genomic_DNA"/>
</dbReference>
<evidence type="ECO:0000313" key="3">
    <source>
        <dbReference type="Proteomes" id="UP000784128"/>
    </source>
</evidence>
<name>A0ABS5U543_9BACT</name>
<dbReference type="RefSeq" id="WP_214296495.1">
    <property type="nucleotide sequence ID" value="NZ_JAHDYS010000002.1"/>
</dbReference>
<protein>
    <submittedName>
        <fullName evidence="2">Roadblock/LC7 domain-containing protein</fullName>
    </submittedName>
</protein>
<proteinExistence type="predicted"/>
<dbReference type="SMART" id="SM00960">
    <property type="entry name" value="Robl_LC7"/>
    <property type="match status" value="1"/>
</dbReference>
<evidence type="ECO:0000259" key="1">
    <source>
        <dbReference type="SMART" id="SM00960"/>
    </source>
</evidence>
<evidence type="ECO:0000313" key="2">
    <source>
        <dbReference type="EMBL" id="MBT1070786.1"/>
    </source>
</evidence>
<dbReference type="Gene3D" id="3.30.450.30">
    <property type="entry name" value="Dynein light chain 2a, cytoplasmic"/>
    <property type="match status" value="1"/>
</dbReference>
<keyword evidence="3" id="KW-1185">Reference proteome</keyword>
<accession>A0ABS5U543</accession>